<dbReference type="InterPro" id="IPR011991">
    <property type="entry name" value="ArsR-like_HTH"/>
</dbReference>
<dbReference type="InterPro" id="IPR051081">
    <property type="entry name" value="HTH_MetalResp_TranReg"/>
</dbReference>
<gene>
    <name evidence="5" type="ORF">P0Y50_09560</name>
</gene>
<accession>A0AAJ6BJY2</accession>
<keyword evidence="1" id="KW-0805">Transcription regulation</keyword>
<evidence type="ECO:0000313" key="6">
    <source>
        <dbReference type="Proteomes" id="UP001213664"/>
    </source>
</evidence>
<evidence type="ECO:0000256" key="1">
    <source>
        <dbReference type="ARBA" id="ARBA00023015"/>
    </source>
</evidence>
<dbReference type="AlphaFoldDB" id="A0AAJ6BJY2"/>
<evidence type="ECO:0000256" key="3">
    <source>
        <dbReference type="ARBA" id="ARBA00023163"/>
    </source>
</evidence>
<dbReference type="GO" id="GO:0003677">
    <property type="term" value="F:DNA binding"/>
    <property type="evidence" value="ECO:0007669"/>
    <property type="project" value="UniProtKB-KW"/>
</dbReference>
<dbReference type="InterPro" id="IPR001845">
    <property type="entry name" value="HTH_ArsR_DNA-bd_dom"/>
</dbReference>
<dbReference type="Pfam" id="PF12840">
    <property type="entry name" value="HTH_20"/>
    <property type="match status" value="1"/>
</dbReference>
<dbReference type="Proteomes" id="UP001213664">
    <property type="component" value="Chromosome"/>
</dbReference>
<dbReference type="PRINTS" id="PR00778">
    <property type="entry name" value="HTHARSR"/>
</dbReference>
<dbReference type="NCBIfam" id="NF033788">
    <property type="entry name" value="HTH_metalloreg"/>
    <property type="match status" value="1"/>
</dbReference>
<dbReference type="PROSITE" id="PS50987">
    <property type="entry name" value="HTH_ARSR_2"/>
    <property type="match status" value="1"/>
</dbReference>
<evidence type="ECO:0000256" key="2">
    <source>
        <dbReference type="ARBA" id="ARBA00023125"/>
    </source>
</evidence>
<organism evidence="5 6">
    <name type="scientific">Candidatus Brevundimonas colombiensis</name>
    <dbReference type="NCBI Taxonomy" id="3121376"/>
    <lineage>
        <taxon>Bacteria</taxon>
        <taxon>Pseudomonadati</taxon>
        <taxon>Pseudomonadota</taxon>
        <taxon>Alphaproteobacteria</taxon>
        <taxon>Caulobacterales</taxon>
        <taxon>Caulobacteraceae</taxon>
        <taxon>Brevundimonas</taxon>
    </lineage>
</organism>
<evidence type="ECO:0000313" key="5">
    <source>
        <dbReference type="EMBL" id="WEK38797.1"/>
    </source>
</evidence>
<dbReference type="PANTHER" id="PTHR33154:SF33">
    <property type="entry name" value="TRANSCRIPTIONAL REPRESSOR SDPR"/>
    <property type="match status" value="1"/>
</dbReference>
<dbReference type="CDD" id="cd00090">
    <property type="entry name" value="HTH_ARSR"/>
    <property type="match status" value="1"/>
</dbReference>
<dbReference type="GO" id="GO:0003700">
    <property type="term" value="F:DNA-binding transcription factor activity"/>
    <property type="evidence" value="ECO:0007669"/>
    <property type="project" value="InterPro"/>
</dbReference>
<proteinExistence type="predicted"/>
<feature type="domain" description="HTH arsR-type" evidence="4">
    <location>
        <begin position="1"/>
        <end position="87"/>
    </location>
</feature>
<dbReference type="SMART" id="SM00418">
    <property type="entry name" value="HTH_ARSR"/>
    <property type="match status" value="1"/>
</dbReference>
<dbReference type="PANTHER" id="PTHR33154">
    <property type="entry name" value="TRANSCRIPTIONAL REGULATOR, ARSR FAMILY"/>
    <property type="match status" value="1"/>
</dbReference>
<protein>
    <submittedName>
        <fullName evidence="5">Metalloregulator ArsR/SmtB family transcription factor</fullName>
    </submittedName>
</protein>
<reference evidence="5" key="1">
    <citation type="submission" date="2023-03" db="EMBL/GenBank/DDBJ databases">
        <title>Andean soil-derived lignocellulolytic bacterial consortium as a source of novel taxa and putative plastic-active enzymes.</title>
        <authorList>
            <person name="Diaz-Garcia L."/>
            <person name="Chuvochina M."/>
            <person name="Feuerriegel G."/>
            <person name="Bunk B."/>
            <person name="Sproer C."/>
            <person name="Streit W.R."/>
            <person name="Rodriguez L.M."/>
            <person name="Overmann J."/>
            <person name="Jimenez D.J."/>
        </authorList>
    </citation>
    <scope>NUCLEOTIDE SEQUENCE</scope>
    <source>
        <strain evidence="5">MAG 833</strain>
    </source>
</reference>
<dbReference type="SUPFAM" id="SSF46785">
    <property type="entry name" value="Winged helix' DNA-binding domain"/>
    <property type="match status" value="1"/>
</dbReference>
<dbReference type="Gene3D" id="1.10.10.10">
    <property type="entry name" value="Winged helix-like DNA-binding domain superfamily/Winged helix DNA-binding domain"/>
    <property type="match status" value="1"/>
</dbReference>
<name>A0AAJ6BJY2_9CAUL</name>
<evidence type="ECO:0000259" key="4">
    <source>
        <dbReference type="PROSITE" id="PS50987"/>
    </source>
</evidence>
<dbReference type="InterPro" id="IPR036388">
    <property type="entry name" value="WH-like_DNA-bd_sf"/>
</dbReference>
<dbReference type="EMBL" id="CP119326">
    <property type="protein sequence ID" value="WEK38797.1"/>
    <property type="molecule type" value="Genomic_DNA"/>
</dbReference>
<keyword evidence="2" id="KW-0238">DNA-binding</keyword>
<sequence length="105" mass="11452">MNTLFKALSHPVRRRIVAMLRAGPLASGDIAAAFDMSWPTITGHLNALKEAGLVSPEREGQTIRYRLEISAIEEAMAFLMDITGTGEAAALPHVDQPRTTKAPRR</sequence>
<keyword evidence="3" id="KW-0804">Transcription</keyword>
<dbReference type="InterPro" id="IPR036390">
    <property type="entry name" value="WH_DNA-bd_sf"/>
</dbReference>